<dbReference type="InterPro" id="IPR024824">
    <property type="entry name" value="GADD45"/>
</dbReference>
<reference evidence="2" key="1">
    <citation type="submission" date="2025-08" db="UniProtKB">
        <authorList>
            <consortium name="RefSeq"/>
        </authorList>
    </citation>
    <scope>IDENTIFICATION</scope>
    <source>
        <tissue evidence="2">Silk gland</tissue>
    </source>
</reference>
<dbReference type="SMR" id="A0A6J2KAP1"/>
<dbReference type="GO" id="GO:0005737">
    <property type="term" value="C:cytoplasm"/>
    <property type="evidence" value="ECO:0007669"/>
    <property type="project" value="TreeGrafter"/>
</dbReference>
<sequence>MYKEAVVPVKAETFSVIAAKSSIGQCIKTVLRRACVEKRLTIGLLPAIQYLSKNCNGALFCLTAEAPPGDSATHMQDVLLQAFCVENDIHVIKVDCETKLRRMLGYCSPMDFSCVLVHYPYTDPFTDSQEIDLSTLSEAERQLIDHCESDWGYSQMPVIKLPEK</sequence>
<protein>
    <submittedName>
        <fullName evidence="2">Growth arrest and DNA damage-inducible protein GADD45 alpha</fullName>
    </submittedName>
</protein>
<dbReference type="InterPro" id="IPR029064">
    <property type="entry name" value="Ribosomal_eL30-like_sf"/>
</dbReference>
<keyword evidence="1" id="KW-1185">Reference proteome</keyword>
<dbReference type="GO" id="GO:0051726">
    <property type="term" value="P:regulation of cell cycle"/>
    <property type="evidence" value="ECO:0007669"/>
    <property type="project" value="InterPro"/>
</dbReference>
<dbReference type="OrthoDB" id="5976967at2759"/>
<name>A0A6J2KAP1_BOMMA</name>
<dbReference type="PANTHER" id="PTHR10411">
    <property type="entry name" value="GROWTH ARREST AND DNA DAMAGE-INDUCIBLE PROTEIN GADD45"/>
    <property type="match status" value="1"/>
</dbReference>
<dbReference type="RefSeq" id="XP_028039351.1">
    <property type="nucleotide sequence ID" value="XM_028183550.1"/>
</dbReference>
<dbReference type="AlphaFoldDB" id="A0A6J2KAP1"/>
<evidence type="ECO:0000313" key="1">
    <source>
        <dbReference type="Proteomes" id="UP000504629"/>
    </source>
</evidence>
<accession>A0A6J2KAP1</accession>
<dbReference type="GO" id="GO:0005634">
    <property type="term" value="C:nucleus"/>
    <property type="evidence" value="ECO:0007669"/>
    <property type="project" value="InterPro"/>
</dbReference>
<proteinExistence type="predicted"/>
<dbReference type="GeneID" id="114249842"/>
<dbReference type="CTD" id="35646"/>
<dbReference type="Gene3D" id="3.30.1330.30">
    <property type="match status" value="1"/>
</dbReference>
<dbReference type="Proteomes" id="UP000504629">
    <property type="component" value="Unplaced"/>
</dbReference>
<dbReference type="PANTHER" id="PTHR10411:SF8">
    <property type="entry name" value="FI09246P"/>
    <property type="match status" value="1"/>
</dbReference>
<evidence type="ECO:0000313" key="2">
    <source>
        <dbReference type="RefSeq" id="XP_028039351.1"/>
    </source>
</evidence>
<gene>
    <name evidence="2" type="primary">LOC114249842</name>
</gene>
<dbReference type="KEGG" id="bman:114249842"/>
<organism evidence="1 2">
    <name type="scientific">Bombyx mandarina</name>
    <name type="common">Wild silk moth</name>
    <name type="synonym">Wild silkworm</name>
    <dbReference type="NCBI Taxonomy" id="7092"/>
    <lineage>
        <taxon>Eukaryota</taxon>
        <taxon>Metazoa</taxon>
        <taxon>Ecdysozoa</taxon>
        <taxon>Arthropoda</taxon>
        <taxon>Hexapoda</taxon>
        <taxon>Insecta</taxon>
        <taxon>Pterygota</taxon>
        <taxon>Neoptera</taxon>
        <taxon>Endopterygota</taxon>
        <taxon>Lepidoptera</taxon>
        <taxon>Glossata</taxon>
        <taxon>Ditrysia</taxon>
        <taxon>Bombycoidea</taxon>
        <taxon>Bombycidae</taxon>
        <taxon>Bombycinae</taxon>
        <taxon>Bombyx</taxon>
    </lineage>
</organism>